<name>A0AA40CXP2_9PEZI</name>
<proteinExistence type="predicted"/>
<dbReference type="AlphaFoldDB" id="A0AA40CXP2"/>
<organism evidence="1 2">
    <name type="scientific">Cercophora newfieldiana</name>
    <dbReference type="NCBI Taxonomy" id="92897"/>
    <lineage>
        <taxon>Eukaryota</taxon>
        <taxon>Fungi</taxon>
        <taxon>Dikarya</taxon>
        <taxon>Ascomycota</taxon>
        <taxon>Pezizomycotina</taxon>
        <taxon>Sordariomycetes</taxon>
        <taxon>Sordariomycetidae</taxon>
        <taxon>Sordariales</taxon>
        <taxon>Lasiosphaeriaceae</taxon>
        <taxon>Cercophora</taxon>
    </lineage>
</organism>
<dbReference type="Proteomes" id="UP001174936">
    <property type="component" value="Unassembled WGS sequence"/>
</dbReference>
<evidence type="ECO:0000313" key="1">
    <source>
        <dbReference type="EMBL" id="KAK0653063.1"/>
    </source>
</evidence>
<keyword evidence="2" id="KW-1185">Reference proteome</keyword>
<reference evidence="1" key="1">
    <citation type="submission" date="2023-06" db="EMBL/GenBank/DDBJ databases">
        <title>Genome-scale phylogeny and comparative genomics of the fungal order Sordariales.</title>
        <authorList>
            <consortium name="Lawrence Berkeley National Laboratory"/>
            <person name="Hensen N."/>
            <person name="Bonometti L."/>
            <person name="Westerberg I."/>
            <person name="Brannstrom I.O."/>
            <person name="Guillou S."/>
            <person name="Cros-Aarteil S."/>
            <person name="Calhoun S."/>
            <person name="Haridas S."/>
            <person name="Kuo A."/>
            <person name="Mondo S."/>
            <person name="Pangilinan J."/>
            <person name="Riley R."/>
            <person name="Labutti K."/>
            <person name="Andreopoulos B."/>
            <person name="Lipzen A."/>
            <person name="Chen C."/>
            <person name="Yanf M."/>
            <person name="Daum C."/>
            <person name="Ng V."/>
            <person name="Clum A."/>
            <person name="Steindorff A."/>
            <person name="Ohm R."/>
            <person name="Martin F."/>
            <person name="Silar P."/>
            <person name="Natvig D."/>
            <person name="Lalanne C."/>
            <person name="Gautier V."/>
            <person name="Ament-Velasquez S.L."/>
            <person name="Kruys A."/>
            <person name="Hutchinson M.I."/>
            <person name="Powell A.J."/>
            <person name="Barry K."/>
            <person name="Miller A.N."/>
            <person name="Grigoriev I.V."/>
            <person name="Debuchy R."/>
            <person name="Gladieux P."/>
            <person name="Thoren M.H."/>
            <person name="Johannesson H."/>
        </authorList>
    </citation>
    <scope>NUCLEOTIDE SEQUENCE</scope>
    <source>
        <strain evidence="1">SMH2532-1</strain>
    </source>
</reference>
<evidence type="ECO:0000313" key="2">
    <source>
        <dbReference type="Proteomes" id="UP001174936"/>
    </source>
</evidence>
<comment type="caution">
    <text evidence="1">The sequence shown here is derived from an EMBL/GenBank/DDBJ whole genome shotgun (WGS) entry which is preliminary data.</text>
</comment>
<sequence>MRPTLYQLSQYPVLTCCRRVFPRDIMCRGSFPATRPLSTVPPLRPQPSAPVKSPALPEIRRQSHLSISLIMALPLTPSLAVMVASDSA</sequence>
<accession>A0AA40CXP2</accession>
<gene>
    <name evidence="1" type="ORF">B0T16DRAFT_110723</name>
</gene>
<dbReference type="EMBL" id="JAULSV010000002">
    <property type="protein sequence ID" value="KAK0653063.1"/>
    <property type="molecule type" value="Genomic_DNA"/>
</dbReference>
<protein>
    <submittedName>
        <fullName evidence="1">Uncharacterized protein</fullName>
    </submittedName>
</protein>